<comment type="catalytic activity">
    <reaction evidence="4">
        <text>[thioredoxin]-dithiol + NADP(+) = [thioredoxin]-disulfide + NADPH + H(+)</text>
        <dbReference type="Rhea" id="RHEA:20345"/>
        <dbReference type="Rhea" id="RHEA-COMP:10698"/>
        <dbReference type="Rhea" id="RHEA-COMP:10700"/>
        <dbReference type="ChEBI" id="CHEBI:15378"/>
        <dbReference type="ChEBI" id="CHEBI:29950"/>
        <dbReference type="ChEBI" id="CHEBI:50058"/>
        <dbReference type="ChEBI" id="CHEBI:57783"/>
        <dbReference type="ChEBI" id="CHEBI:58349"/>
        <dbReference type="EC" id="1.8.1.9"/>
    </reaction>
</comment>
<dbReference type="NCBIfam" id="TIGR01292">
    <property type="entry name" value="TRX_reduct"/>
    <property type="match status" value="1"/>
</dbReference>
<dbReference type="InterPro" id="IPR005982">
    <property type="entry name" value="Thioredox_Rdtase"/>
</dbReference>
<dbReference type="InterPro" id="IPR050097">
    <property type="entry name" value="Ferredoxin-NADP_redctase_2"/>
</dbReference>
<dbReference type="EC" id="1.8.1.9" evidence="4"/>
<evidence type="ECO:0000256" key="2">
    <source>
        <dbReference type="ARBA" id="ARBA00022630"/>
    </source>
</evidence>
<reference evidence="6 7" key="1">
    <citation type="submission" date="2020-08" db="EMBL/GenBank/DDBJ databases">
        <title>Genome public.</title>
        <authorList>
            <person name="Liu C."/>
            <person name="Sun Q."/>
        </authorList>
    </citation>
    <scope>NUCLEOTIDE SEQUENCE [LARGE SCALE GENOMIC DNA]</scope>
    <source>
        <strain evidence="6 7">NSJ-71</strain>
    </source>
</reference>
<keyword evidence="3 4" id="KW-0560">Oxidoreductase</keyword>
<comment type="subunit">
    <text evidence="4">Homodimer.</text>
</comment>
<proteinExistence type="inferred from homology"/>
<dbReference type="PRINTS" id="PR00368">
    <property type="entry name" value="FADPNR"/>
</dbReference>
<evidence type="ECO:0000256" key="1">
    <source>
        <dbReference type="ARBA" id="ARBA00009333"/>
    </source>
</evidence>
<gene>
    <name evidence="6" type="primary">trxB</name>
    <name evidence="6" type="ORF">H8R91_05140</name>
</gene>
<dbReference type="Gene3D" id="3.50.50.60">
    <property type="entry name" value="FAD/NAD(P)-binding domain"/>
    <property type="match status" value="2"/>
</dbReference>
<keyword evidence="4" id="KW-0676">Redox-active center</keyword>
<name>A0ABR7HK69_9FIRM</name>
<dbReference type="InterPro" id="IPR023753">
    <property type="entry name" value="FAD/NAD-binding_dom"/>
</dbReference>
<evidence type="ECO:0000256" key="4">
    <source>
        <dbReference type="RuleBase" id="RU003880"/>
    </source>
</evidence>
<evidence type="ECO:0000313" key="7">
    <source>
        <dbReference type="Proteomes" id="UP000636755"/>
    </source>
</evidence>
<dbReference type="PRINTS" id="PR00469">
    <property type="entry name" value="PNDRDTASEII"/>
</dbReference>
<evidence type="ECO:0000259" key="5">
    <source>
        <dbReference type="Pfam" id="PF07992"/>
    </source>
</evidence>
<dbReference type="Pfam" id="PF07992">
    <property type="entry name" value="Pyr_redox_2"/>
    <property type="match status" value="1"/>
</dbReference>
<dbReference type="SUPFAM" id="SSF51905">
    <property type="entry name" value="FAD/NAD(P)-binding domain"/>
    <property type="match status" value="1"/>
</dbReference>
<comment type="caution">
    <text evidence="6">The sequence shown here is derived from an EMBL/GenBank/DDBJ whole genome shotgun (WGS) entry which is preliminary data.</text>
</comment>
<evidence type="ECO:0000313" key="6">
    <source>
        <dbReference type="EMBL" id="MBC5727911.1"/>
    </source>
</evidence>
<dbReference type="GO" id="GO:0004791">
    <property type="term" value="F:thioredoxin-disulfide reductase (NADPH) activity"/>
    <property type="evidence" value="ECO:0007669"/>
    <property type="project" value="UniProtKB-EC"/>
</dbReference>
<dbReference type="InterPro" id="IPR036188">
    <property type="entry name" value="FAD/NAD-bd_sf"/>
</dbReference>
<dbReference type="PANTHER" id="PTHR48105">
    <property type="entry name" value="THIOREDOXIN REDUCTASE 1-RELATED-RELATED"/>
    <property type="match status" value="1"/>
</dbReference>
<dbReference type="EMBL" id="JACOPS010000002">
    <property type="protein sequence ID" value="MBC5727911.1"/>
    <property type="molecule type" value="Genomic_DNA"/>
</dbReference>
<comment type="cofactor">
    <cofactor evidence="4">
        <name>FAD</name>
        <dbReference type="ChEBI" id="CHEBI:57692"/>
    </cofactor>
</comment>
<organism evidence="6 7">
    <name type="scientific">Ruminococcus intestinalis</name>
    <dbReference type="NCBI Taxonomy" id="2763066"/>
    <lineage>
        <taxon>Bacteria</taxon>
        <taxon>Bacillati</taxon>
        <taxon>Bacillota</taxon>
        <taxon>Clostridia</taxon>
        <taxon>Eubacteriales</taxon>
        <taxon>Oscillospiraceae</taxon>
        <taxon>Ruminococcus</taxon>
    </lineage>
</organism>
<dbReference type="Proteomes" id="UP000636755">
    <property type="component" value="Unassembled WGS sequence"/>
</dbReference>
<protein>
    <recommendedName>
        <fullName evidence="4">Thioredoxin reductase</fullName>
        <ecNumber evidence="4">1.8.1.9</ecNumber>
    </recommendedName>
</protein>
<dbReference type="RefSeq" id="WP_186935150.1">
    <property type="nucleotide sequence ID" value="NZ_JACOPS010000002.1"/>
</dbReference>
<feature type="domain" description="FAD/NAD(P)-binding" evidence="5">
    <location>
        <begin position="2"/>
        <end position="288"/>
    </location>
</feature>
<keyword evidence="2 4" id="KW-0285">Flavoprotein</keyword>
<evidence type="ECO:0000256" key="3">
    <source>
        <dbReference type="ARBA" id="ARBA00023002"/>
    </source>
</evidence>
<comment type="similarity">
    <text evidence="1 4">Belongs to the class-II pyridine nucleotide-disulfide oxidoreductase family.</text>
</comment>
<sequence>MYDIVIIGSGPAGLSSAIYAQRAGLKAVVVEKNYLGTGQISESERVDNYPGLYGENGFDLGEKFRSHAESLGTEFIEGEAVKISKNATDYSIELDNGNSLETHTVIYAVGTERRKLQVEGEKEFSGRGVSYCAVCDAAFYKDKITAVAGGGDTALGDAALLSKFAKKVYLIHRRDKFRANKTLQQKVENISNVEILLNSQIKKINGSNKVESITVDKNGAETEIKVDGVFVAVGSVPNSAILKDLVEVDNNGYIVANEDGVTSANGIFVAGDVRTKKLRQVVTAVSDGANCVLSAEDYLEKIK</sequence>
<keyword evidence="4" id="KW-0274">FAD</keyword>
<keyword evidence="7" id="KW-1185">Reference proteome</keyword>
<accession>A0ABR7HK69</accession>